<feature type="transmembrane region" description="Helical" evidence="12">
    <location>
        <begin position="133"/>
        <end position="150"/>
    </location>
</feature>
<evidence type="ECO:0000256" key="10">
    <source>
        <dbReference type="ARBA" id="ARBA00044501"/>
    </source>
</evidence>
<dbReference type="InterPro" id="IPR023754">
    <property type="entry name" value="HemeA_Synthase_type2"/>
</dbReference>
<comment type="caution">
    <text evidence="14">The sequence shown here is derived from an EMBL/GenBank/DDBJ whole genome shotgun (WGS) entry which is preliminary data.</text>
</comment>
<dbReference type="Pfam" id="PF02628">
    <property type="entry name" value="COX15-CtaA"/>
    <property type="match status" value="1"/>
</dbReference>
<comment type="cofactor">
    <cofactor evidence="1 12">
        <name>heme b</name>
        <dbReference type="ChEBI" id="CHEBI:60344"/>
    </cofactor>
</comment>
<feature type="transmembrane region" description="Helical" evidence="12">
    <location>
        <begin position="162"/>
        <end position="184"/>
    </location>
</feature>
<comment type="subunit">
    <text evidence="12">Interacts with CtaB.</text>
</comment>
<sequence length="398" mass="42075">MRGWLRGRGGAPPCARHDGDLQPASDRDQQAKPTTVPAVPTEPRRFVCAWLLLTLALVALMIVVGGATRLTGSGLSITEWKPITGALPPIGEAAWADEFAKYRASPQYKLLNEGMSLGEFQFIYWWEWGHRQLGRLIGLVFALGLLIAAVTRRVSLREGLALFGMGLLLGTQGAIGWIMVASGLQPGMTAVAPVKLTLHLGFALLFFATLLLFLVHAGQFGRDGRRLAPGLRAGANGVLAMTFLQILLGGLVAGSRAGFTFNTWPLMDGGLAPSREALFAVTPWWENFIDNVALVQLNHRLVAYALLAAAIAYAVAVASAALDKRATRRAAWLAALMVAQAGLGVAALVMVVPLHLGLAHQFGAVVVFALGVVNAALVHRAAGASLRAPAGAVPQPAE</sequence>
<keyword evidence="12" id="KW-1003">Cell membrane</keyword>
<keyword evidence="4 12" id="KW-0479">Metal-binding</keyword>
<evidence type="ECO:0000256" key="3">
    <source>
        <dbReference type="ARBA" id="ARBA00022692"/>
    </source>
</evidence>
<evidence type="ECO:0000313" key="15">
    <source>
        <dbReference type="Proteomes" id="UP001181622"/>
    </source>
</evidence>
<evidence type="ECO:0000256" key="11">
    <source>
        <dbReference type="ARBA" id="ARBA00048044"/>
    </source>
</evidence>
<dbReference type="HAMAP" id="MF_01665">
    <property type="entry name" value="HemeA_synth_type2"/>
    <property type="match status" value="1"/>
</dbReference>
<keyword evidence="9 12" id="KW-0472">Membrane</keyword>
<evidence type="ECO:0000256" key="5">
    <source>
        <dbReference type="ARBA" id="ARBA00022989"/>
    </source>
</evidence>
<feature type="transmembrane region" description="Helical" evidence="12">
    <location>
        <begin position="331"/>
        <end position="352"/>
    </location>
</feature>
<feature type="binding site" description="axial binding residue" evidence="12">
    <location>
        <position position="360"/>
    </location>
    <ligand>
        <name>heme</name>
        <dbReference type="ChEBI" id="CHEBI:30413"/>
    </ligand>
    <ligandPart>
        <name>Fe</name>
        <dbReference type="ChEBI" id="CHEBI:18248"/>
    </ligandPart>
</feature>
<protein>
    <recommendedName>
        <fullName evidence="12">Heme A synthase</fullName>
        <shortName evidence="12">HAS</shortName>
        <ecNumber evidence="12">1.17.99.9</ecNumber>
    </recommendedName>
    <alternativeName>
        <fullName evidence="12">Cytochrome aa3-controlling protein</fullName>
    </alternativeName>
</protein>
<dbReference type="EMBL" id="JADBEO010000002">
    <property type="protein sequence ID" value="MDR4305332.1"/>
    <property type="molecule type" value="Genomic_DNA"/>
</dbReference>
<dbReference type="Proteomes" id="UP001181622">
    <property type="component" value="Unassembled WGS sequence"/>
</dbReference>
<feature type="transmembrane region" description="Helical" evidence="12">
    <location>
        <begin position="47"/>
        <end position="67"/>
    </location>
</feature>
<evidence type="ECO:0000256" key="7">
    <source>
        <dbReference type="ARBA" id="ARBA00023004"/>
    </source>
</evidence>
<keyword evidence="5 12" id="KW-1133">Transmembrane helix</keyword>
<feature type="transmembrane region" description="Helical" evidence="12">
    <location>
        <begin position="238"/>
        <end position="259"/>
    </location>
</feature>
<keyword evidence="6 12" id="KW-0560">Oxidoreductase</keyword>
<comment type="subcellular location">
    <subcellularLocation>
        <location evidence="12">Cell membrane</location>
        <topology evidence="12">Multi-pass membrane protein</topology>
    </subcellularLocation>
    <subcellularLocation>
        <location evidence="2">Membrane</location>
        <topology evidence="2">Multi-pass membrane protein</topology>
    </subcellularLocation>
</comment>
<keyword evidence="8 12" id="KW-0350">Heme biosynthesis</keyword>
<feature type="compositionally biased region" description="Basic and acidic residues" evidence="13">
    <location>
        <begin position="15"/>
        <end position="30"/>
    </location>
</feature>
<comment type="function">
    <text evidence="12">Catalyzes the conversion of heme O to heme A by two successive hydroxylations of the methyl group at C8. The first hydroxylation forms heme I, the second hydroxylation results in an unstable dihydroxymethyl group, which spontaneously dehydrates, resulting in the formyl group of heme A.</text>
</comment>
<evidence type="ECO:0000256" key="6">
    <source>
        <dbReference type="ARBA" id="ARBA00023002"/>
    </source>
</evidence>
<evidence type="ECO:0000256" key="8">
    <source>
        <dbReference type="ARBA" id="ARBA00023133"/>
    </source>
</evidence>
<dbReference type="InterPro" id="IPR003780">
    <property type="entry name" value="COX15/CtaA_fam"/>
</dbReference>
<reference evidence="14" key="1">
    <citation type="submission" date="2020-10" db="EMBL/GenBank/DDBJ databases">
        <authorList>
            <person name="Abbas A."/>
            <person name="Razzaq R."/>
            <person name="Waqas M."/>
            <person name="Abbas N."/>
            <person name="Nielsen T.K."/>
            <person name="Hansen L.H."/>
            <person name="Hussain S."/>
            <person name="Shahid M."/>
        </authorList>
    </citation>
    <scope>NUCLEOTIDE SEQUENCE</scope>
    <source>
        <strain evidence="14">S14</strain>
    </source>
</reference>
<feature type="compositionally biased region" description="Gly residues" evidence="13">
    <location>
        <begin position="1"/>
        <end position="10"/>
    </location>
</feature>
<proteinExistence type="inferred from homology"/>
<feature type="region of interest" description="Disordered" evidence="13">
    <location>
        <begin position="1"/>
        <end position="37"/>
    </location>
</feature>
<keyword evidence="7 12" id="KW-0408">Iron</keyword>
<evidence type="ECO:0000256" key="13">
    <source>
        <dbReference type="SAM" id="MobiDB-lite"/>
    </source>
</evidence>
<evidence type="ECO:0000256" key="2">
    <source>
        <dbReference type="ARBA" id="ARBA00004141"/>
    </source>
</evidence>
<evidence type="ECO:0000256" key="1">
    <source>
        <dbReference type="ARBA" id="ARBA00001970"/>
    </source>
</evidence>
<evidence type="ECO:0000256" key="12">
    <source>
        <dbReference type="HAMAP-Rule" id="MF_01665"/>
    </source>
</evidence>
<name>A0ABU1DB53_9HYPH</name>
<dbReference type="PANTHER" id="PTHR23289:SF2">
    <property type="entry name" value="CYTOCHROME C OXIDASE ASSEMBLY PROTEIN COX15 HOMOLOG"/>
    <property type="match status" value="1"/>
</dbReference>
<feature type="transmembrane region" description="Helical" evidence="12">
    <location>
        <begin position="358"/>
        <end position="378"/>
    </location>
</feature>
<feature type="transmembrane region" description="Helical" evidence="12">
    <location>
        <begin position="196"/>
        <end position="217"/>
    </location>
</feature>
<dbReference type="EC" id="1.17.99.9" evidence="12"/>
<keyword evidence="15" id="KW-1185">Reference proteome</keyword>
<dbReference type="PANTHER" id="PTHR23289">
    <property type="entry name" value="CYTOCHROME C OXIDASE ASSEMBLY PROTEIN COX15"/>
    <property type="match status" value="1"/>
</dbReference>
<evidence type="ECO:0000256" key="9">
    <source>
        <dbReference type="ARBA" id="ARBA00023136"/>
    </source>
</evidence>
<comment type="pathway">
    <text evidence="10 12">Porphyrin-containing compound metabolism; heme A biosynthesis; heme A from heme O: step 1/1.</text>
</comment>
<gene>
    <name evidence="12" type="primary">ctaA</name>
    <name evidence="14" type="ORF">IHQ68_01680</name>
</gene>
<comment type="catalytic activity">
    <reaction evidence="11">
        <text>Fe(II)-heme o + 2 A + H2O = Fe(II)-heme a + 2 AH2</text>
        <dbReference type="Rhea" id="RHEA:63388"/>
        <dbReference type="ChEBI" id="CHEBI:13193"/>
        <dbReference type="ChEBI" id="CHEBI:15377"/>
        <dbReference type="ChEBI" id="CHEBI:17499"/>
        <dbReference type="ChEBI" id="CHEBI:60530"/>
        <dbReference type="ChEBI" id="CHEBI:61715"/>
        <dbReference type="EC" id="1.17.99.9"/>
    </reaction>
    <physiologicalReaction direction="left-to-right" evidence="11">
        <dbReference type="Rhea" id="RHEA:63389"/>
    </physiologicalReaction>
</comment>
<evidence type="ECO:0000313" key="14">
    <source>
        <dbReference type="EMBL" id="MDR4305332.1"/>
    </source>
</evidence>
<feature type="binding site" description="axial binding residue" evidence="12">
    <location>
        <position position="299"/>
    </location>
    <ligand>
        <name>heme</name>
        <dbReference type="ChEBI" id="CHEBI:30413"/>
    </ligand>
    <ligandPart>
        <name>Fe</name>
        <dbReference type="ChEBI" id="CHEBI:18248"/>
    </ligandPart>
</feature>
<evidence type="ECO:0000256" key="4">
    <source>
        <dbReference type="ARBA" id="ARBA00022723"/>
    </source>
</evidence>
<accession>A0ABU1DB53</accession>
<keyword evidence="3 12" id="KW-0812">Transmembrane</keyword>
<comment type="similarity">
    <text evidence="12">Belongs to the COX15/CtaA family. Type 2 subfamily.</text>
</comment>
<feature type="transmembrane region" description="Helical" evidence="12">
    <location>
        <begin position="301"/>
        <end position="322"/>
    </location>
</feature>
<organism evidence="14 15">
    <name type="scientific">Chelatococcus sambhunathii</name>
    <dbReference type="NCBI Taxonomy" id="363953"/>
    <lineage>
        <taxon>Bacteria</taxon>
        <taxon>Pseudomonadati</taxon>
        <taxon>Pseudomonadota</taxon>
        <taxon>Alphaproteobacteria</taxon>
        <taxon>Hyphomicrobiales</taxon>
        <taxon>Chelatococcaceae</taxon>
        <taxon>Chelatococcus</taxon>
    </lineage>
</organism>